<keyword evidence="10" id="KW-1185">Reference proteome</keyword>
<dbReference type="GO" id="GO:0051117">
    <property type="term" value="F:ATPase binding"/>
    <property type="evidence" value="ECO:0007669"/>
    <property type="project" value="TreeGrafter"/>
</dbReference>
<name>A0A940P9P6_9ENTE</name>
<dbReference type="RefSeq" id="WP_209524965.1">
    <property type="nucleotide sequence ID" value="NZ_JAEEGA010000002.1"/>
</dbReference>
<dbReference type="AlphaFoldDB" id="A0A940P9P6"/>
<feature type="transmembrane region" description="Helical" evidence="8">
    <location>
        <begin position="434"/>
        <end position="455"/>
    </location>
</feature>
<keyword evidence="6" id="KW-0406">Ion transport</keyword>
<dbReference type="GO" id="GO:0046961">
    <property type="term" value="F:proton-transporting ATPase activity, rotational mechanism"/>
    <property type="evidence" value="ECO:0007669"/>
    <property type="project" value="InterPro"/>
</dbReference>
<dbReference type="EMBL" id="JAEEGA010000002">
    <property type="protein sequence ID" value="MBP1040068.1"/>
    <property type="molecule type" value="Genomic_DNA"/>
</dbReference>
<evidence type="ECO:0000256" key="1">
    <source>
        <dbReference type="ARBA" id="ARBA00004141"/>
    </source>
</evidence>
<dbReference type="Pfam" id="PF01496">
    <property type="entry name" value="V_ATPase_I"/>
    <property type="match status" value="2"/>
</dbReference>
<evidence type="ECO:0000256" key="8">
    <source>
        <dbReference type="SAM" id="Phobius"/>
    </source>
</evidence>
<feature type="transmembrane region" description="Helical" evidence="8">
    <location>
        <begin position="358"/>
        <end position="384"/>
    </location>
</feature>
<keyword evidence="3" id="KW-0813">Transport</keyword>
<accession>A0A940P9P6</accession>
<evidence type="ECO:0000256" key="6">
    <source>
        <dbReference type="ARBA" id="ARBA00023065"/>
    </source>
</evidence>
<evidence type="ECO:0000256" key="4">
    <source>
        <dbReference type="ARBA" id="ARBA00022692"/>
    </source>
</evidence>
<feature type="transmembrane region" description="Helical" evidence="8">
    <location>
        <begin position="551"/>
        <end position="569"/>
    </location>
</feature>
<feature type="transmembrane region" description="Helical" evidence="8">
    <location>
        <begin position="494"/>
        <end position="515"/>
    </location>
</feature>
<evidence type="ECO:0000256" key="5">
    <source>
        <dbReference type="ARBA" id="ARBA00022989"/>
    </source>
</evidence>
<reference evidence="9" key="1">
    <citation type="submission" date="2020-12" db="EMBL/GenBank/DDBJ databases">
        <title>Vagococcus allomyrinae sp. nov. and Enterococcus lavae sp. nov., isolated from the larvae of Allomyrina dichotoma.</title>
        <authorList>
            <person name="Lee S.D."/>
        </authorList>
    </citation>
    <scope>NUCLEOTIDE SEQUENCE</scope>
    <source>
        <strain evidence="9">BWB3-3</strain>
    </source>
</reference>
<sequence length="643" mass="73839">MAIVKMSEFNLLVMNEHVDQLLKELQLYKNVTFKDLSQEADQFYGTYDNGYDFERNRFIQSRLQDVLNSVTEFEKKHRKKGKPLEKLNVMSLSFEELTERCQHIDIERLLDTYDKYYDVAKKVVDGFTLYRPWDHQKMNREALLKLSKEKAIIGTVEQKHVKTLEKELQKIATVFFMHRPQNDEQELFVLIPQEGTSTQIEIILDKHHFQLRSASSLGIDGDVQVMKEQVTHLIEKHQNIEKRLSTIGNYREELQLYYEYLQNEELRYRTKLSFLNSEQVTQMAGWIFTEDIKRFNHLLEQTTHDTYFVEITDVPLEATDVPIKLKNNKLVRAFEGITNMYSLPRYNELDPTALFTPFYAIFFGMMLGDVGYGLLMGIGTFALIKLGNLKESTENFLQFLLFLSLPTIICGWIYGSFFGGLIPINGLIDINKDFMFVLVFAICFGIFHLFVGLGIKAYLFIRMGKPLYALFDVGFWYLTLSGAIILISQMFTPLLAPYTTIGWVIMIIGMVGIVLTNGRDAKTIFGKFASGLYSLYGLSNYIGDVLSYSRLMALGLAGASIGVAFNMIVEMLSGFGVFGIIAGFIVFIIGHTFNLGISGLSAYVHSARLTYVEFFGKFYTGGGKRFEEFRSKNTYININQEDN</sequence>
<comment type="caution">
    <text evidence="9">The sequence shown here is derived from an EMBL/GenBank/DDBJ whole genome shotgun (WGS) entry which is preliminary data.</text>
</comment>
<dbReference type="InterPro" id="IPR002490">
    <property type="entry name" value="V-ATPase_116kDa_su"/>
</dbReference>
<keyword evidence="5 8" id="KW-1133">Transmembrane helix</keyword>
<comment type="similarity">
    <text evidence="2">Belongs to the V-ATPase 116 kDa subunit family.</text>
</comment>
<evidence type="ECO:0000256" key="2">
    <source>
        <dbReference type="ARBA" id="ARBA00009904"/>
    </source>
</evidence>
<feature type="transmembrane region" description="Helical" evidence="8">
    <location>
        <begin position="396"/>
        <end position="414"/>
    </location>
</feature>
<evidence type="ECO:0000313" key="9">
    <source>
        <dbReference type="EMBL" id="MBP1040068.1"/>
    </source>
</evidence>
<feature type="transmembrane region" description="Helical" evidence="8">
    <location>
        <begin position="575"/>
        <end position="597"/>
    </location>
</feature>
<dbReference type="Proteomes" id="UP000674938">
    <property type="component" value="Unassembled WGS sequence"/>
</dbReference>
<comment type="subcellular location">
    <subcellularLocation>
        <location evidence="1">Membrane</location>
        <topology evidence="1">Multi-pass membrane protein</topology>
    </subcellularLocation>
</comment>
<organism evidence="9 10">
    <name type="scientific">Vagococcus allomyrinae</name>
    <dbReference type="NCBI Taxonomy" id="2794353"/>
    <lineage>
        <taxon>Bacteria</taxon>
        <taxon>Bacillati</taxon>
        <taxon>Bacillota</taxon>
        <taxon>Bacilli</taxon>
        <taxon>Lactobacillales</taxon>
        <taxon>Enterococcaceae</taxon>
        <taxon>Vagococcus</taxon>
    </lineage>
</organism>
<evidence type="ECO:0000313" key="10">
    <source>
        <dbReference type="Proteomes" id="UP000674938"/>
    </source>
</evidence>
<dbReference type="GO" id="GO:0016471">
    <property type="term" value="C:vacuolar proton-transporting V-type ATPase complex"/>
    <property type="evidence" value="ECO:0007669"/>
    <property type="project" value="TreeGrafter"/>
</dbReference>
<dbReference type="PANTHER" id="PTHR11629">
    <property type="entry name" value="VACUOLAR PROTON ATPASES"/>
    <property type="match status" value="1"/>
</dbReference>
<dbReference type="GO" id="GO:0033179">
    <property type="term" value="C:proton-transporting V-type ATPase, V0 domain"/>
    <property type="evidence" value="ECO:0007669"/>
    <property type="project" value="InterPro"/>
</dbReference>
<evidence type="ECO:0000256" key="3">
    <source>
        <dbReference type="ARBA" id="ARBA00022448"/>
    </source>
</evidence>
<proteinExistence type="inferred from homology"/>
<dbReference type="GO" id="GO:0007035">
    <property type="term" value="P:vacuolar acidification"/>
    <property type="evidence" value="ECO:0007669"/>
    <property type="project" value="TreeGrafter"/>
</dbReference>
<gene>
    <name evidence="9" type="ORF">I6N95_03480</name>
</gene>
<protein>
    <submittedName>
        <fullName evidence="9">V-type ATP synthase subunit I</fullName>
    </submittedName>
</protein>
<evidence type="ECO:0000256" key="7">
    <source>
        <dbReference type="ARBA" id="ARBA00023136"/>
    </source>
</evidence>
<keyword evidence="4 8" id="KW-0812">Transmembrane</keyword>
<keyword evidence="7 8" id="KW-0472">Membrane</keyword>
<dbReference type="PANTHER" id="PTHR11629:SF63">
    <property type="entry name" value="V-TYPE PROTON ATPASE SUBUNIT A"/>
    <property type="match status" value="1"/>
</dbReference>
<feature type="transmembrane region" description="Helical" evidence="8">
    <location>
        <begin position="467"/>
        <end position="488"/>
    </location>
</feature>